<dbReference type="Proteomes" id="UP001500556">
    <property type="component" value="Unassembled WGS sequence"/>
</dbReference>
<evidence type="ECO:0000313" key="1">
    <source>
        <dbReference type="EMBL" id="GAA4732240.1"/>
    </source>
</evidence>
<keyword evidence="2" id="KW-1185">Reference proteome</keyword>
<proteinExistence type="predicted"/>
<organism evidence="1 2">
    <name type="scientific">Pedococcus ginsenosidimutans</name>
    <dbReference type="NCBI Taxonomy" id="490570"/>
    <lineage>
        <taxon>Bacteria</taxon>
        <taxon>Bacillati</taxon>
        <taxon>Actinomycetota</taxon>
        <taxon>Actinomycetes</taxon>
        <taxon>Micrococcales</taxon>
        <taxon>Intrasporangiaceae</taxon>
        <taxon>Pedococcus</taxon>
    </lineage>
</organism>
<name>A0ABP8YMC6_9MICO</name>
<sequence>MVMVLLLGGGGLWGAGRRVEAAHSRTDRALDEEQVEVDAAVCRVAGGHGMSPGFRGDAFEASGLVRTKVRRSSNTA</sequence>
<comment type="caution">
    <text evidence="1">The sequence shown here is derived from an EMBL/GenBank/DDBJ whole genome shotgun (WGS) entry which is preliminary data.</text>
</comment>
<reference evidence="2" key="1">
    <citation type="journal article" date="2019" name="Int. J. Syst. Evol. Microbiol.">
        <title>The Global Catalogue of Microorganisms (GCM) 10K type strain sequencing project: providing services to taxonomists for standard genome sequencing and annotation.</title>
        <authorList>
            <consortium name="The Broad Institute Genomics Platform"/>
            <consortium name="The Broad Institute Genome Sequencing Center for Infectious Disease"/>
            <person name="Wu L."/>
            <person name="Ma J."/>
        </authorList>
    </citation>
    <scope>NUCLEOTIDE SEQUENCE [LARGE SCALE GENOMIC DNA]</scope>
    <source>
        <strain evidence="2">JCM 18961</strain>
    </source>
</reference>
<gene>
    <name evidence="1" type="ORF">GCM10025782_34240</name>
</gene>
<accession>A0ABP8YMC6</accession>
<evidence type="ECO:0000313" key="2">
    <source>
        <dbReference type="Proteomes" id="UP001500556"/>
    </source>
</evidence>
<dbReference type="EMBL" id="BAABLO010000013">
    <property type="protein sequence ID" value="GAA4732240.1"/>
    <property type="molecule type" value="Genomic_DNA"/>
</dbReference>
<protein>
    <submittedName>
        <fullName evidence="1">Uncharacterized protein</fullName>
    </submittedName>
</protein>